<keyword evidence="1" id="KW-0677">Repeat</keyword>
<gene>
    <name evidence="5" type="primary">AKR2B</name>
    <name evidence="5" type="ORF">GWK47_041768</name>
</gene>
<dbReference type="AlphaFoldDB" id="A0A8J4YI90"/>
<name>A0A8J4YI90_CHIOP</name>
<feature type="repeat" description="ANK" evidence="3">
    <location>
        <begin position="145"/>
        <end position="177"/>
    </location>
</feature>
<comment type="caution">
    <text evidence="5">The sequence shown here is derived from an EMBL/GenBank/DDBJ whole genome shotgun (WGS) entry which is preliminary data.</text>
</comment>
<dbReference type="PROSITE" id="PS50088">
    <property type="entry name" value="ANK_REPEAT"/>
    <property type="match status" value="2"/>
</dbReference>
<dbReference type="Proteomes" id="UP000770661">
    <property type="component" value="Unassembled WGS sequence"/>
</dbReference>
<dbReference type="Gene3D" id="1.25.40.20">
    <property type="entry name" value="Ankyrin repeat-containing domain"/>
    <property type="match status" value="1"/>
</dbReference>
<evidence type="ECO:0000256" key="1">
    <source>
        <dbReference type="ARBA" id="ARBA00022737"/>
    </source>
</evidence>
<feature type="region of interest" description="Disordered" evidence="4">
    <location>
        <begin position="73"/>
        <end position="98"/>
    </location>
</feature>
<feature type="region of interest" description="Disordered" evidence="4">
    <location>
        <begin position="171"/>
        <end position="202"/>
    </location>
</feature>
<accession>A0A8J4YI90</accession>
<evidence type="ECO:0000313" key="6">
    <source>
        <dbReference type="Proteomes" id="UP000770661"/>
    </source>
</evidence>
<reference evidence="5" key="1">
    <citation type="submission" date="2020-07" db="EMBL/GenBank/DDBJ databases">
        <title>The High-quality genome of the commercially important snow crab, Chionoecetes opilio.</title>
        <authorList>
            <person name="Jeong J.-H."/>
            <person name="Ryu S."/>
        </authorList>
    </citation>
    <scope>NUCLEOTIDE SEQUENCE</scope>
    <source>
        <strain evidence="5">MADBK_172401_WGS</strain>
        <tissue evidence="5">Digestive gland</tissue>
    </source>
</reference>
<keyword evidence="2 3" id="KW-0040">ANK repeat</keyword>
<evidence type="ECO:0000256" key="2">
    <source>
        <dbReference type="ARBA" id="ARBA00023043"/>
    </source>
</evidence>
<dbReference type="Pfam" id="PF12796">
    <property type="entry name" value="Ank_2"/>
    <property type="match status" value="1"/>
</dbReference>
<sequence length="202" mass="21750">MSDDMRTVVSCIPGHIEVGRVYDVVLNGSQGSSKRPRYVQAPCCTLLSTIKPTTAPNCFLHLGAPWKRGLSGRQKVAGHRSPDETHTHTGRLYPRPFSSAGQAARRSCESELGDTALHIAARVCGHTFVALLLEYGASATSLNAAQDTPLHLAAERGRVHTVSALLENGAATSAKNSHKPHPHAIRPTTRHPGASMDRQHHH</sequence>
<dbReference type="PROSITE" id="PS50297">
    <property type="entry name" value="ANK_REP_REGION"/>
    <property type="match status" value="2"/>
</dbReference>
<dbReference type="SUPFAM" id="SSF48403">
    <property type="entry name" value="Ankyrin repeat"/>
    <property type="match status" value="1"/>
</dbReference>
<organism evidence="5 6">
    <name type="scientific">Chionoecetes opilio</name>
    <name type="common">Atlantic snow crab</name>
    <name type="synonym">Cancer opilio</name>
    <dbReference type="NCBI Taxonomy" id="41210"/>
    <lineage>
        <taxon>Eukaryota</taxon>
        <taxon>Metazoa</taxon>
        <taxon>Ecdysozoa</taxon>
        <taxon>Arthropoda</taxon>
        <taxon>Crustacea</taxon>
        <taxon>Multicrustacea</taxon>
        <taxon>Malacostraca</taxon>
        <taxon>Eumalacostraca</taxon>
        <taxon>Eucarida</taxon>
        <taxon>Decapoda</taxon>
        <taxon>Pleocyemata</taxon>
        <taxon>Brachyura</taxon>
        <taxon>Eubrachyura</taxon>
        <taxon>Majoidea</taxon>
        <taxon>Majidae</taxon>
        <taxon>Chionoecetes</taxon>
    </lineage>
</organism>
<evidence type="ECO:0000313" key="5">
    <source>
        <dbReference type="EMBL" id="KAG0723881.1"/>
    </source>
</evidence>
<dbReference type="InterPro" id="IPR036770">
    <property type="entry name" value="Ankyrin_rpt-contain_sf"/>
</dbReference>
<dbReference type="EMBL" id="JACEEZ010007605">
    <property type="protein sequence ID" value="KAG0723881.1"/>
    <property type="molecule type" value="Genomic_DNA"/>
</dbReference>
<keyword evidence="6" id="KW-1185">Reference proteome</keyword>
<evidence type="ECO:0000256" key="4">
    <source>
        <dbReference type="SAM" id="MobiDB-lite"/>
    </source>
</evidence>
<dbReference type="SMART" id="SM00248">
    <property type="entry name" value="ANK"/>
    <property type="match status" value="2"/>
</dbReference>
<protein>
    <submittedName>
        <fullName evidence="5">Ankyrin repeat domain-containing protein 2B</fullName>
    </submittedName>
</protein>
<evidence type="ECO:0000256" key="3">
    <source>
        <dbReference type="PROSITE-ProRule" id="PRU00023"/>
    </source>
</evidence>
<dbReference type="InterPro" id="IPR002110">
    <property type="entry name" value="Ankyrin_rpt"/>
</dbReference>
<dbReference type="OrthoDB" id="194358at2759"/>
<feature type="repeat" description="ANK" evidence="3">
    <location>
        <begin position="112"/>
        <end position="144"/>
    </location>
</feature>
<proteinExistence type="predicted"/>
<dbReference type="PANTHER" id="PTHR24171">
    <property type="entry name" value="ANKYRIN REPEAT DOMAIN-CONTAINING PROTEIN 39-RELATED"/>
    <property type="match status" value="1"/>
</dbReference>